<dbReference type="GO" id="GO:0046656">
    <property type="term" value="P:folic acid biosynthetic process"/>
    <property type="evidence" value="ECO:0007669"/>
    <property type="project" value="UniProtKB-KW"/>
</dbReference>
<evidence type="ECO:0000259" key="12">
    <source>
        <dbReference type="PROSITE" id="PS50972"/>
    </source>
</evidence>
<evidence type="ECO:0000313" key="14">
    <source>
        <dbReference type="Proteomes" id="UP000317315"/>
    </source>
</evidence>
<evidence type="ECO:0000256" key="5">
    <source>
        <dbReference type="ARBA" id="ARBA00012458"/>
    </source>
</evidence>
<comment type="similarity">
    <text evidence="4">Belongs to the DHPS family.</text>
</comment>
<dbReference type="PANTHER" id="PTHR20941">
    <property type="entry name" value="FOLATE SYNTHESIS PROTEINS"/>
    <property type="match status" value="1"/>
</dbReference>
<dbReference type="Proteomes" id="UP000317315">
    <property type="component" value="Unassembled WGS sequence"/>
</dbReference>
<dbReference type="NCBIfam" id="TIGR01496">
    <property type="entry name" value="DHPS"/>
    <property type="match status" value="1"/>
</dbReference>
<keyword evidence="10" id="KW-0289">Folate biosynthesis</keyword>
<evidence type="ECO:0000313" key="13">
    <source>
        <dbReference type="EMBL" id="SMO64936.1"/>
    </source>
</evidence>
<dbReference type="Pfam" id="PF00809">
    <property type="entry name" value="Pterin_bind"/>
    <property type="match status" value="1"/>
</dbReference>
<keyword evidence="9" id="KW-0460">Magnesium</keyword>
<dbReference type="FunFam" id="3.20.20.20:FF:000006">
    <property type="entry name" value="Dihydropteroate synthase"/>
    <property type="match status" value="1"/>
</dbReference>
<dbReference type="PROSITE" id="PS00792">
    <property type="entry name" value="DHPS_1"/>
    <property type="match status" value="1"/>
</dbReference>
<evidence type="ECO:0000256" key="9">
    <source>
        <dbReference type="ARBA" id="ARBA00022842"/>
    </source>
</evidence>
<sequence length="402" mass="44822">MKVRIRNFKDKGEIGSYLLKLGNTTKGAEILSKKSEILLLEIDGIDTRGANILKQDAISVGGDCSVPRSASLFKIGKWKVLLMVNERELEKLLKKLKEQPFRLKELSSLIEKALENYHRESFKIEYRGKVLELSEPVVMGILNVTPDSFSDGGMFNRVDLAVKRCEEMLEEGAEIIDVGGESTRPGSEPVPEDEEIKRVIPIIEEIRKKLGDKFFISVDTYKSSVAKEALLSGADIVNDISGFRFDERMVEVVAKYNCPAVISHIKGKPKDMQKNPHYEDVMAEIIDYLETSIDMAVEKGVDREKLIVDPGIGFGKRLEDNLCILRNLNQLKVLGRPILIGASRKSFIGKVTGVEEPKKRLPGSLAAAVVAVLKGAKIVRAHDVRETVEAIKLAYEIEEVNC</sequence>
<dbReference type="InterPro" id="IPR045031">
    <property type="entry name" value="DHP_synth-like"/>
</dbReference>
<keyword evidence="14" id="KW-1185">Reference proteome</keyword>
<evidence type="ECO:0000256" key="3">
    <source>
        <dbReference type="ARBA" id="ARBA00004763"/>
    </source>
</evidence>
<dbReference type="EMBL" id="FXTM01000016">
    <property type="protein sequence ID" value="SMO64936.1"/>
    <property type="molecule type" value="Genomic_DNA"/>
</dbReference>
<dbReference type="GO" id="GO:0046872">
    <property type="term" value="F:metal ion binding"/>
    <property type="evidence" value="ECO:0007669"/>
    <property type="project" value="UniProtKB-KW"/>
</dbReference>
<evidence type="ECO:0000256" key="2">
    <source>
        <dbReference type="ARBA" id="ARBA00001946"/>
    </source>
</evidence>
<evidence type="ECO:0000256" key="7">
    <source>
        <dbReference type="ARBA" id="ARBA00022679"/>
    </source>
</evidence>
<comment type="cofactor">
    <cofactor evidence="2">
        <name>Mg(2+)</name>
        <dbReference type="ChEBI" id="CHEBI:18420"/>
    </cofactor>
</comment>
<evidence type="ECO:0000256" key="8">
    <source>
        <dbReference type="ARBA" id="ARBA00022723"/>
    </source>
</evidence>
<dbReference type="InterPro" id="IPR006390">
    <property type="entry name" value="DHP_synth_dom"/>
</dbReference>
<proteinExistence type="inferred from homology"/>
<dbReference type="GO" id="GO:0005829">
    <property type="term" value="C:cytosol"/>
    <property type="evidence" value="ECO:0007669"/>
    <property type="project" value="TreeGrafter"/>
</dbReference>
<dbReference type="GO" id="GO:0004156">
    <property type="term" value="F:dihydropteroate synthase activity"/>
    <property type="evidence" value="ECO:0007669"/>
    <property type="project" value="UniProtKB-EC"/>
</dbReference>
<gene>
    <name evidence="13" type="ORF">SAMN06269117_11626</name>
</gene>
<evidence type="ECO:0000256" key="6">
    <source>
        <dbReference type="ARBA" id="ARBA00016919"/>
    </source>
</evidence>
<keyword evidence="8" id="KW-0479">Metal-binding</keyword>
<dbReference type="PROSITE" id="PS50972">
    <property type="entry name" value="PTERIN_BINDING"/>
    <property type="match status" value="1"/>
</dbReference>
<dbReference type="SUPFAM" id="SSF51717">
    <property type="entry name" value="Dihydropteroate synthetase-like"/>
    <property type="match status" value="1"/>
</dbReference>
<organism evidence="13 14">
    <name type="scientific">Balnearium lithotrophicum</name>
    <dbReference type="NCBI Taxonomy" id="223788"/>
    <lineage>
        <taxon>Bacteria</taxon>
        <taxon>Pseudomonadati</taxon>
        <taxon>Aquificota</taxon>
        <taxon>Aquificia</taxon>
        <taxon>Desulfurobacteriales</taxon>
        <taxon>Desulfurobacteriaceae</taxon>
        <taxon>Balnearium</taxon>
    </lineage>
</organism>
<dbReference type="PROSITE" id="PS00793">
    <property type="entry name" value="DHPS_2"/>
    <property type="match status" value="1"/>
</dbReference>
<dbReference type="AlphaFoldDB" id="A0A521CZR6"/>
<dbReference type="OrthoDB" id="9811744at2"/>
<dbReference type="Gene3D" id="3.20.20.20">
    <property type="entry name" value="Dihydropteroate synthase-like"/>
    <property type="match status" value="1"/>
</dbReference>
<evidence type="ECO:0000256" key="10">
    <source>
        <dbReference type="ARBA" id="ARBA00022909"/>
    </source>
</evidence>
<reference evidence="13 14" key="1">
    <citation type="submission" date="2017-05" db="EMBL/GenBank/DDBJ databases">
        <authorList>
            <person name="Varghese N."/>
            <person name="Submissions S."/>
        </authorList>
    </citation>
    <scope>NUCLEOTIDE SEQUENCE [LARGE SCALE GENOMIC DNA]</scope>
    <source>
        <strain evidence="13 14">DSM 16304</strain>
    </source>
</reference>
<name>A0A521CZR6_9BACT</name>
<feature type="domain" description="Pterin-binding" evidence="12">
    <location>
        <begin position="136"/>
        <end position="392"/>
    </location>
</feature>
<accession>A0A521CZR6</accession>
<dbReference type="EC" id="2.5.1.15" evidence="5"/>
<dbReference type="CDD" id="cd00739">
    <property type="entry name" value="DHPS"/>
    <property type="match status" value="1"/>
</dbReference>
<evidence type="ECO:0000256" key="4">
    <source>
        <dbReference type="ARBA" id="ARBA00009503"/>
    </source>
</evidence>
<dbReference type="InterPro" id="IPR011005">
    <property type="entry name" value="Dihydropteroate_synth-like_sf"/>
</dbReference>
<dbReference type="PANTHER" id="PTHR20941:SF1">
    <property type="entry name" value="FOLIC ACID SYNTHESIS PROTEIN FOL1"/>
    <property type="match status" value="1"/>
</dbReference>
<evidence type="ECO:0000256" key="1">
    <source>
        <dbReference type="ARBA" id="ARBA00000012"/>
    </source>
</evidence>
<dbReference type="InterPro" id="IPR000489">
    <property type="entry name" value="Pterin-binding_dom"/>
</dbReference>
<comment type="pathway">
    <text evidence="3">Cofactor biosynthesis; tetrahydrofolate biosynthesis; 7,8-dihydrofolate from 2-amino-4-hydroxy-6-hydroxymethyl-7,8-dihydropteridine diphosphate and 4-aminobenzoate: step 1/2.</text>
</comment>
<keyword evidence="7" id="KW-0808">Transferase</keyword>
<dbReference type="RefSeq" id="WP_142935794.1">
    <property type="nucleotide sequence ID" value="NZ_FXTM01000016.1"/>
</dbReference>
<evidence type="ECO:0000256" key="11">
    <source>
        <dbReference type="ARBA" id="ARBA00030193"/>
    </source>
</evidence>
<dbReference type="GO" id="GO:0046654">
    <property type="term" value="P:tetrahydrofolate biosynthetic process"/>
    <property type="evidence" value="ECO:0007669"/>
    <property type="project" value="TreeGrafter"/>
</dbReference>
<protein>
    <recommendedName>
        <fullName evidence="6">Dihydropteroate synthase</fullName>
        <ecNumber evidence="5">2.5.1.15</ecNumber>
    </recommendedName>
    <alternativeName>
        <fullName evidence="11">Dihydropteroate pyrophosphorylase</fullName>
    </alternativeName>
</protein>
<comment type="catalytic activity">
    <reaction evidence="1">
        <text>(7,8-dihydropterin-6-yl)methyl diphosphate + 4-aminobenzoate = 7,8-dihydropteroate + diphosphate</text>
        <dbReference type="Rhea" id="RHEA:19949"/>
        <dbReference type="ChEBI" id="CHEBI:17836"/>
        <dbReference type="ChEBI" id="CHEBI:17839"/>
        <dbReference type="ChEBI" id="CHEBI:33019"/>
        <dbReference type="ChEBI" id="CHEBI:72950"/>
        <dbReference type="EC" id="2.5.1.15"/>
    </reaction>
</comment>